<dbReference type="PANTHER" id="PTHR11575:SF24">
    <property type="entry name" value="5'-NUCLEOTIDASE"/>
    <property type="match status" value="1"/>
</dbReference>
<dbReference type="EMBL" id="JBHSHP010000018">
    <property type="protein sequence ID" value="MFC4754427.1"/>
    <property type="molecule type" value="Genomic_DNA"/>
</dbReference>
<dbReference type="InterPro" id="IPR008334">
    <property type="entry name" value="5'-Nucleotdase_C"/>
</dbReference>
<dbReference type="InterPro" id="IPR029052">
    <property type="entry name" value="Metallo-depent_PP-like"/>
</dbReference>
<feature type="domain" description="5'-Nucleotidase C-terminal" evidence="2">
    <location>
        <begin position="401"/>
        <end position="543"/>
    </location>
</feature>
<dbReference type="PANTHER" id="PTHR11575">
    <property type="entry name" value="5'-NUCLEOTIDASE-RELATED"/>
    <property type="match status" value="1"/>
</dbReference>
<dbReference type="SUPFAM" id="SSF56300">
    <property type="entry name" value="Metallo-dependent phosphatases"/>
    <property type="match status" value="1"/>
</dbReference>
<evidence type="ECO:0000313" key="3">
    <source>
        <dbReference type="EMBL" id="MFC4754427.1"/>
    </source>
</evidence>
<feature type="region of interest" description="Disordered" evidence="1">
    <location>
        <begin position="1"/>
        <end position="23"/>
    </location>
</feature>
<dbReference type="InterPro" id="IPR006179">
    <property type="entry name" value="5_nucleotidase/apyrase"/>
</dbReference>
<evidence type="ECO:0000256" key="1">
    <source>
        <dbReference type="SAM" id="MobiDB-lite"/>
    </source>
</evidence>
<accession>A0ABV9PMV7</accession>
<proteinExistence type="predicted"/>
<gene>
    <name evidence="3" type="ORF">ACFO7U_06510</name>
</gene>
<organism evidence="3 4">
    <name type="scientific">Dietzia aurantiaca</name>
    <dbReference type="NCBI Taxonomy" id="983873"/>
    <lineage>
        <taxon>Bacteria</taxon>
        <taxon>Bacillati</taxon>
        <taxon>Actinomycetota</taxon>
        <taxon>Actinomycetes</taxon>
        <taxon>Mycobacteriales</taxon>
        <taxon>Dietziaceae</taxon>
        <taxon>Dietzia</taxon>
    </lineage>
</organism>
<dbReference type="SUPFAM" id="SSF55816">
    <property type="entry name" value="5'-nucleotidase (syn. UDP-sugar hydrolase), C-terminal domain"/>
    <property type="match status" value="1"/>
</dbReference>
<dbReference type="Gene3D" id="3.90.780.10">
    <property type="entry name" value="5'-Nucleotidase, C-terminal domain"/>
    <property type="match status" value="1"/>
</dbReference>
<name>A0ABV9PMV7_9ACTN</name>
<sequence>MQQLSSRPVPNSAAAHTSVTTITSRPGSAATVAALVIAAVTALAMGLVQTPVATAQAGATDETSKPWSPSVEAQTVRILGIGEFSGALSRPVGFQGELRDGSGNVRPAGGGPHLAATVAKLRAQSDNALLLATGDSIGGTAPEAALLGDRPTIEFFNRIGVDGAGIGRRELDKGADHIRSLVKPGCRSEQECRVDPPLPPFRGAAFPFLASNVVPSHDAAPTFPFAIHRVGDVRVGVVAVTMPPEGAPETTTRLADPMRALDDTVESLQFLGVEAIVGLVQSDSVHDNLDPGACPEQLTEIDMVKNVNPAVDALIVGASGGPATCRILDADNDERVVVAPASHGRSVTVVDLAVDPTTGHVIRPQTSVFNQTVNLDIEPDAATEELVRQARAASAPAAREVIGEASETIPLEMDENGESPLADVIADGQLHAARGRGADLALSNPDSLLADMPRGPLDYATLHTVQPYGDRLYLVTVTGQDLQDAFDQFADDIGHHGPAVSSNVRYTVDMSKPEGARVTELTVDDEPVDPAAEYTVVVNEFLSSPEWNGSPFAERGTRREAGLTDISALTRYVTDEGPLTSPKPGRVRVIR</sequence>
<dbReference type="Gene3D" id="3.60.21.10">
    <property type="match status" value="1"/>
</dbReference>
<comment type="caution">
    <text evidence="3">The sequence shown here is derived from an EMBL/GenBank/DDBJ whole genome shotgun (WGS) entry which is preliminary data.</text>
</comment>
<evidence type="ECO:0000313" key="4">
    <source>
        <dbReference type="Proteomes" id="UP001595836"/>
    </source>
</evidence>
<evidence type="ECO:0000259" key="2">
    <source>
        <dbReference type="Pfam" id="PF02872"/>
    </source>
</evidence>
<dbReference type="Pfam" id="PF02872">
    <property type="entry name" value="5_nucleotid_C"/>
    <property type="match status" value="1"/>
</dbReference>
<protein>
    <submittedName>
        <fullName evidence="3">Bifunctional metallophosphatase/5'-nucleotidase</fullName>
    </submittedName>
</protein>
<dbReference type="Proteomes" id="UP001595836">
    <property type="component" value="Unassembled WGS sequence"/>
</dbReference>
<reference evidence="4" key="1">
    <citation type="journal article" date="2019" name="Int. J. Syst. Evol. Microbiol.">
        <title>The Global Catalogue of Microorganisms (GCM) 10K type strain sequencing project: providing services to taxonomists for standard genome sequencing and annotation.</title>
        <authorList>
            <consortium name="The Broad Institute Genomics Platform"/>
            <consortium name="The Broad Institute Genome Sequencing Center for Infectious Disease"/>
            <person name="Wu L."/>
            <person name="Ma J."/>
        </authorList>
    </citation>
    <scope>NUCLEOTIDE SEQUENCE [LARGE SCALE GENOMIC DNA]</scope>
    <source>
        <strain evidence="4">JCM 11882</strain>
    </source>
</reference>
<keyword evidence="4" id="KW-1185">Reference proteome</keyword>
<dbReference type="RefSeq" id="WP_344992325.1">
    <property type="nucleotide sequence ID" value="NZ_BAABCD010000019.1"/>
</dbReference>
<dbReference type="InterPro" id="IPR036907">
    <property type="entry name" value="5'-Nucleotdase_C_sf"/>
</dbReference>